<accession>X0URC0</accession>
<sequence>VEVEDTVHVIARHGDVLAVYSSNQHQPPNELTTTIVCERGAAKFNLHDGCWYSMVEPGGSWERVYDFKGERDDVFISQAGIFLDVVEGRAKPTCTLAEGKQSVRVSLAILASADHPSWRLVDS</sequence>
<organism evidence="1">
    <name type="scientific">marine sediment metagenome</name>
    <dbReference type="NCBI Taxonomy" id="412755"/>
    <lineage>
        <taxon>unclassified sequences</taxon>
        <taxon>metagenomes</taxon>
        <taxon>ecological metagenomes</taxon>
    </lineage>
</organism>
<evidence type="ECO:0008006" key="2">
    <source>
        <dbReference type="Google" id="ProtNLM"/>
    </source>
</evidence>
<dbReference type="EMBL" id="BARS01021839">
    <property type="protein sequence ID" value="GAG08255.1"/>
    <property type="molecule type" value="Genomic_DNA"/>
</dbReference>
<name>X0URC0_9ZZZZ</name>
<evidence type="ECO:0000313" key="1">
    <source>
        <dbReference type="EMBL" id="GAG08255.1"/>
    </source>
</evidence>
<proteinExistence type="predicted"/>
<dbReference type="AlphaFoldDB" id="X0URC0"/>
<comment type="caution">
    <text evidence="1">The sequence shown here is derived from an EMBL/GenBank/DDBJ whole genome shotgun (WGS) entry which is preliminary data.</text>
</comment>
<protein>
    <recommendedName>
        <fullName evidence="2">Gfo/Idh/MocA-like oxidoreductase C-terminal domain-containing protein</fullName>
    </recommendedName>
</protein>
<gene>
    <name evidence="1" type="ORF">S01H1_35014</name>
</gene>
<dbReference type="Gene3D" id="3.30.360.10">
    <property type="entry name" value="Dihydrodipicolinate Reductase, domain 2"/>
    <property type="match status" value="1"/>
</dbReference>
<reference evidence="1" key="1">
    <citation type="journal article" date="2014" name="Front. Microbiol.">
        <title>High frequency of phylogenetically diverse reductive dehalogenase-homologous genes in deep subseafloor sedimentary metagenomes.</title>
        <authorList>
            <person name="Kawai M."/>
            <person name="Futagami T."/>
            <person name="Toyoda A."/>
            <person name="Takaki Y."/>
            <person name="Nishi S."/>
            <person name="Hori S."/>
            <person name="Arai W."/>
            <person name="Tsubouchi T."/>
            <person name="Morono Y."/>
            <person name="Uchiyama I."/>
            <person name="Ito T."/>
            <person name="Fujiyama A."/>
            <person name="Inagaki F."/>
            <person name="Takami H."/>
        </authorList>
    </citation>
    <scope>NUCLEOTIDE SEQUENCE</scope>
    <source>
        <strain evidence="1">Expedition CK06-06</strain>
    </source>
</reference>
<feature type="non-terminal residue" evidence="1">
    <location>
        <position position="1"/>
    </location>
</feature>